<dbReference type="InterPro" id="IPR051450">
    <property type="entry name" value="Gfo/Idh/MocA_Oxidoreductases"/>
</dbReference>
<dbReference type="Gene3D" id="3.30.360.10">
    <property type="entry name" value="Dihydrodipicolinate Reductase, domain 2"/>
    <property type="match status" value="1"/>
</dbReference>
<evidence type="ECO:0000259" key="2">
    <source>
        <dbReference type="Pfam" id="PF22725"/>
    </source>
</evidence>
<evidence type="ECO:0000313" key="4">
    <source>
        <dbReference type="Proteomes" id="UP000717364"/>
    </source>
</evidence>
<name>A0A947DJE9_9CYAN</name>
<feature type="domain" description="GFO/IDH/MocA-like oxidoreductase" evidence="2">
    <location>
        <begin position="168"/>
        <end position="250"/>
    </location>
</feature>
<dbReference type="EMBL" id="JADOES010000073">
    <property type="protein sequence ID" value="MBT9318017.1"/>
    <property type="molecule type" value="Genomic_DNA"/>
</dbReference>
<dbReference type="InterPro" id="IPR000683">
    <property type="entry name" value="Gfo/Idh/MocA-like_OxRdtase_N"/>
</dbReference>
<evidence type="ECO:0000313" key="3">
    <source>
        <dbReference type="EMBL" id="MBT9318017.1"/>
    </source>
</evidence>
<dbReference type="SUPFAM" id="SSF51735">
    <property type="entry name" value="NAD(P)-binding Rossmann-fold domains"/>
    <property type="match status" value="1"/>
</dbReference>
<protein>
    <submittedName>
        <fullName evidence="3">Gfo/Idh/MocA family oxidoreductase</fullName>
    </submittedName>
</protein>
<dbReference type="InterPro" id="IPR036291">
    <property type="entry name" value="NAD(P)-bd_dom_sf"/>
</dbReference>
<reference evidence="3" key="2">
    <citation type="journal article" date="2021" name="Mar. Drugs">
        <title>Genome Reduction and Secondary Metabolism of the Marine Sponge-Associated Cyanobacterium Leptothoe.</title>
        <authorList>
            <person name="Konstantinou D."/>
            <person name="Popin R.V."/>
            <person name="Fewer D.P."/>
            <person name="Sivonen K."/>
            <person name="Gkelis S."/>
        </authorList>
    </citation>
    <scope>NUCLEOTIDE SEQUENCE</scope>
    <source>
        <strain evidence="3">TAU-MAC 1115</strain>
    </source>
</reference>
<feature type="domain" description="Gfo/Idh/MocA-like oxidoreductase N-terminal" evidence="1">
    <location>
        <begin position="9"/>
        <end position="130"/>
    </location>
</feature>
<dbReference type="AlphaFoldDB" id="A0A947DJE9"/>
<proteinExistence type="predicted"/>
<gene>
    <name evidence="3" type="ORF">IXB50_21615</name>
</gene>
<accession>A0A947DJE9</accession>
<keyword evidence="4" id="KW-1185">Reference proteome</keyword>
<dbReference type="Pfam" id="PF01408">
    <property type="entry name" value="GFO_IDH_MocA"/>
    <property type="match status" value="1"/>
</dbReference>
<sequence>MESTTKQIQLALMGVGRWGTHLLRNFLAHPQIQVRAVVDPFTQHLTATAEKFGLDDSVALLENWEDALDIEGLEAVAIATPATTHKAIVTAALKRQLHVLCEKPLTLTAQTSAALCQLAQQQNRQLFIDHTYLFHPAVTEAKANLGRLGTPRYGYAARTNLGPVRHDVDALWDLAIHDIAIFNHWLSDSPIRVQAQGLNWLQRPGQAKPMADVVWCRLHYGSGFEATIHVCWTNPHKQRQLSLVCDRGSLIFDEMQSDSPLTLKLGHAAPDTFQPQGLDTISLKVPNQEPLATMCNHFVHSVLTNQPATISAGTVGTNLVAILEALSQSLTHQGKWIELN</sequence>
<dbReference type="Proteomes" id="UP000717364">
    <property type="component" value="Unassembled WGS sequence"/>
</dbReference>
<evidence type="ECO:0000259" key="1">
    <source>
        <dbReference type="Pfam" id="PF01408"/>
    </source>
</evidence>
<dbReference type="SUPFAM" id="SSF55347">
    <property type="entry name" value="Glyceraldehyde-3-phosphate dehydrogenase-like, C-terminal domain"/>
    <property type="match status" value="1"/>
</dbReference>
<dbReference type="PANTHER" id="PTHR43377">
    <property type="entry name" value="BILIVERDIN REDUCTASE A"/>
    <property type="match status" value="1"/>
</dbReference>
<dbReference type="Pfam" id="PF22725">
    <property type="entry name" value="GFO_IDH_MocA_C3"/>
    <property type="match status" value="1"/>
</dbReference>
<dbReference type="PANTHER" id="PTHR43377:SF6">
    <property type="entry name" value="GFO_IDH_MOCA-LIKE OXIDOREDUCTASE N-TERMINAL DOMAIN-CONTAINING PROTEIN"/>
    <property type="match status" value="1"/>
</dbReference>
<dbReference type="GO" id="GO:0000166">
    <property type="term" value="F:nucleotide binding"/>
    <property type="evidence" value="ECO:0007669"/>
    <property type="project" value="InterPro"/>
</dbReference>
<dbReference type="RefSeq" id="WP_215611079.1">
    <property type="nucleotide sequence ID" value="NZ_JADOES010000073.1"/>
</dbReference>
<reference evidence="3" key="1">
    <citation type="submission" date="2020-11" db="EMBL/GenBank/DDBJ databases">
        <authorList>
            <person name="Konstantinou D."/>
            <person name="Gkelis S."/>
            <person name="Popin R."/>
            <person name="Fewer D."/>
            <person name="Sivonen K."/>
        </authorList>
    </citation>
    <scope>NUCLEOTIDE SEQUENCE</scope>
    <source>
        <strain evidence="3">TAU-MAC 1115</strain>
    </source>
</reference>
<comment type="caution">
    <text evidence="3">The sequence shown here is derived from an EMBL/GenBank/DDBJ whole genome shotgun (WGS) entry which is preliminary data.</text>
</comment>
<dbReference type="Gene3D" id="3.40.50.720">
    <property type="entry name" value="NAD(P)-binding Rossmann-like Domain"/>
    <property type="match status" value="1"/>
</dbReference>
<dbReference type="InterPro" id="IPR055170">
    <property type="entry name" value="GFO_IDH_MocA-like_dom"/>
</dbReference>
<organism evidence="3 4">
    <name type="scientific">Leptothoe spongobia TAU-MAC 1115</name>
    <dbReference type="NCBI Taxonomy" id="1967444"/>
    <lineage>
        <taxon>Bacteria</taxon>
        <taxon>Bacillati</taxon>
        <taxon>Cyanobacteriota</taxon>
        <taxon>Cyanophyceae</taxon>
        <taxon>Nodosilineales</taxon>
        <taxon>Cymatolegaceae</taxon>
        <taxon>Leptothoe</taxon>
        <taxon>Leptothoe spongobia</taxon>
    </lineage>
</organism>